<accession>X1ITX2</accession>
<organism evidence="1">
    <name type="scientific">marine sediment metagenome</name>
    <dbReference type="NCBI Taxonomy" id="412755"/>
    <lineage>
        <taxon>unclassified sequences</taxon>
        <taxon>metagenomes</taxon>
        <taxon>ecological metagenomes</taxon>
    </lineage>
</organism>
<reference evidence="1" key="1">
    <citation type="journal article" date="2014" name="Front. Microbiol.">
        <title>High frequency of phylogenetically diverse reductive dehalogenase-homologous genes in deep subseafloor sedimentary metagenomes.</title>
        <authorList>
            <person name="Kawai M."/>
            <person name="Futagami T."/>
            <person name="Toyoda A."/>
            <person name="Takaki Y."/>
            <person name="Nishi S."/>
            <person name="Hori S."/>
            <person name="Arai W."/>
            <person name="Tsubouchi T."/>
            <person name="Morono Y."/>
            <person name="Uchiyama I."/>
            <person name="Ito T."/>
            <person name="Fujiyama A."/>
            <person name="Inagaki F."/>
            <person name="Takami H."/>
        </authorList>
    </citation>
    <scope>NUCLEOTIDE SEQUENCE</scope>
    <source>
        <strain evidence="1">Expedition CK06-06</strain>
    </source>
</reference>
<feature type="non-terminal residue" evidence="1">
    <location>
        <position position="1"/>
    </location>
</feature>
<evidence type="ECO:0000313" key="1">
    <source>
        <dbReference type="EMBL" id="GAH69544.1"/>
    </source>
</evidence>
<proteinExistence type="predicted"/>
<gene>
    <name evidence="1" type="ORF">S03H2_41383</name>
</gene>
<comment type="caution">
    <text evidence="1">The sequence shown here is derived from an EMBL/GenBank/DDBJ whole genome shotgun (WGS) entry which is preliminary data.</text>
</comment>
<protein>
    <submittedName>
        <fullName evidence="1">Uncharacterized protein</fullName>
    </submittedName>
</protein>
<name>X1ITX2_9ZZZZ</name>
<dbReference type="AlphaFoldDB" id="X1ITX2"/>
<sequence length="124" mass="14858">FGGNSKRIPELETDNLSEAKKWRRESLTRLGYDVKFKYKGNDYYSSAYSINWSINWREWRRVNFERAVRTLDNEQYLWEKWKGSHSLRHIKVVIGKHLMRVCRSQAESCAFRALLPEVDIGEEK</sequence>
<dbReference type="EMBL" id="BARU01025703">
    <property type="protein sequence ID" value="GAH69544.1"/>
    <property type="molecule type" value="Genomic_DNA"/>
</dbReference>